<dbReference type="HAMAP" id="MF_00697">
    <property type="entry name" value="UPF0276"/>
    <property type="match status" value="1"/>
</dbReference>
<comment type="similarity">
    <text evidence="1">Belongs to the UPF0276 family.</text>
</comment>
<evidence type="ECO:0000313" key="3">
    <source>
        <dbReference type="Proteomes" id="UP000535937"/>
    </source>
</evidence>
<dbReference type="Gene3D" id="3.20.20.150">
    <property type="entry name" value="Divalent-metal-dependent TIM barrel enzymes"/>
    <property type="match status" value="1"/>
</dbReference>
<dbReference type="AlphaFoldDB" id="A0A7W4WFG6"/>
<comment type="caution">
    <text evidence="2">The sequence shown here is derived from an EMBL/GenBank/DDBJ whole genome shotgun (WGS) entry which is preliminary data.</text>
</comment>
<keyword evidence="3" id="KW-1185">Reference proteome</keyword>
<dbReference type="NCBIfam" id="NF003818">
    <property type="entry name" value="PRK05409.1"/>
    <property type="match status" value="1"/>
</dbReference>
<dbReference type="SUPFAM" id="SSF51658">
    <property type="entry name" value="Xylose isomerase-like"/>
    <property type="match status" value="1"/>
</dbReference>
<accession>A0A7W4WFG6</accession>
<dbReference type="Pfam" id="PF05114">
    <property type="entry name" value="MbnB_TglH_ChrH"/>
    <property type="match status" value="1"/>
</dbReference>
<dbReference type="PANTHER" id="PTHR42194">
    <property type="entry name" value="UPF0276 PROTEIN HI_1600"/>
    <property type="match status" value="1"/>
</dbReference>
<name>A0A7W4WFG6_9GAMM</name>
<dbReference type="EMBL" id="JACHWZ010000027">
    <property type="protein sequence ID" value="MBB3063270.1"/>
    <property type="molecule type" value="Genomic_DNA"/>
</dbReference>
<organism evidence="2 3">
    <name type="scientific">Microbulbifer rhizosphaerae</name>
    <dbReference type="NCBI Taxonomy" id="1562603"/>
    <lineage>
        <taxon>Bacteria</taxon>
        <taxon>Pseudomonadati</taxon>
        <taxon>Pseudomonadota</taxon>
        <taxon>Gammaproteobacteria</taxon>
        <taxon>Cellvibrionales</taxon>
        <taxon>Microbulbiferaceae</taxon>
        <taxon>Microbulbifer</taxon>
    </lineage>
</organism>
<reference evidence="2 3" key="1">
    <citation type="submission" date="2020-08" db="EMBL/GenBank/DDBJ databases">
        <title>Genomic Encyclopedia of Type Strains, Phase III (KMG-III): the genomes of soil and plant-associated and newly described type strains.</title>
        <authorList>
            <person name="Whitman W."/>
        </authorList>
    </citation>
    <scope>NUCLEOTIDE SEQUENCE [LARGE SCALE GENOMIC DNA]</scope>
    <source>
        <strain evidence="2 3">CECT 8799</strain>
    </source>
</reference>
<dbReference type="PANTHER" id="PTHR42194:SF1">
    <property type="entry name" value="UPF0276 PROTEIN HI_1600"/>
    <property type="match status" value="1"/>
</dbReference>
<dbReference type="InterPro" id="IPR036237">
    <property type="entry name" value="Xyl_isomerase-like_sf"/>
</dbReference>
<dbReference type="RefSeq" id="WP_183463295.1">
    <property type="nucleotide sequence ID" value="NZ_JACHWZ010000027.1"/>
</dbReference>
<dbReference type="Proteomes" id="UP000535937">
    <property type="component" value="Unassembled WGS sequence"/>
</dbReference>
<evidence type="ECO:0000313" key="2">
    <source>
        <dbReference type="EMBL" id="MBB3063270.1"/>
    </source>
</evidence>
<sequence length="286" mass="31229">MVASGETGLPVAAGVGLKPEHFEQVIGKAPALGFVEIHAENYLVAGGPMHHYLERVCARYPLSVHGVGLSIGGEEPLDRGHLQALRGLLDRYQPAVFSEHLAWSSHGGIFFNDLLPLPYTRRTLERLCEHIEQVQDALGRRILLENPSTYVEFSGSSYSEAEFIGELVKRSGCGLLLDVNNAYISCINHGRDLDEFIAALPLHAVGEIHLAGFHRDRDSLGAPLLIDSHGSAVDRAVWQAYESVLERTGPLSTLIEWDNDIPPFETLCAEAARAQGYLSACAVREA</sequence>
<evidence type="ECO:0000256" key="1">
    <source>
        <dbReference type="HAMAP-Rule" id="MF_00697"/>
    </source>
</evidence>
<proteinExistence type="inferred from homology"/>
<gene>
    <name evidence="2" type="ORF">FHS09_004128</name>
</gene>
<dbReference type="InterPro" id="IPR007801">
    <property type="entry name" value="MbnB/TglH/ChrH"/>
</dbReference>
<protein>
    <recommendedName>
        <fullName evidence="1">UPF0276 protein FHS09_004128</fullName>
    </recommendedName>
</protein>